<evidence type="ECO:0000313" key="2">
    <source>
        <dbReference type="Proteomes" id="UP000199542"/>
    </source>
</evidence>
<sequence>MKAKLPRLLGKLGFKFRWRTIAEGRVQPLVDLFDKLGHSLGHVPKGS</sequence>
<dbReference type="AlphaFoldDB" id="A0A1G4RUZ0"/>
<dbReference type="Proteomes" id="UP000199542">
    <property type="component" value="Unassembled WGS sequence"/>
</dbReference>
<proteinExistence type="predicted"/>
<name>A0A1G4RUZ0_9HYPH</name>
<organism evidence="1 2">
    <name type="scientific">Rhizobium mongolense subsp. loessense</name>
    <dbReference type="NCBI Taxonomy" id="158890"/>
    <lineage>
        <taxon>Bacteria</taxon>
        <taxon>Pseudomonadati</taxon>
        <taxon>Pseudomonadota</taxon>
        <taxon>Alphaproteobacteria</taxon>
        <taxon>Hyphomicrobiales</taxon>
        <taxon>Rhizobiaceae</taxon>
        <taxon>Rhizobium/Agrobacterium group</taxon>
        <taxon>Rhizobium</taxon>
    </lineage>
</organism>
<reference evidence="1 2" key="1">
    <citation type="submission" date="2016-10" db="EMBL/GenBank/DDBJ databases">
        <authorList>
            <person name="de Groot N.N."/>
        </authorList>
    </citation>
    <scope>NUCLEOTIDE SEQUENCE [LARGE SCALE GENOMIC DNA]</scope>
    <source>
        <strain evidence="1 2">CGMCC 1.3401</strain>
    </source>
</reference>
<dbReference type="EMBL" id="FMTM01000004">
    <property type="protein sequence ID" value="SCW60547.1"/>
    <property type="molecule type" value="Genomic_DNA"/>
</dbReference>
<accession>A0A1G4RUZ0</accession>
<protein>
    <submittedName>
        <fullName evidence="1">Uncharacterized protein</fullName>
    </submittedName>
</protein>
<gene>
    <name evidence="1" type="ORF">SAMN02927900_03019</name>
</gene>
<evidence type="ECO:0000313" key="1">
    <source>
        <dbReference type="EMBL" id="SCW60547.1"/>
    </source>
</evidence>